<protein>
    <recommendedName>
        <fullName evidence="3">DUF4142 domain-containing protein</fullName>
    </recommendedName>
</protein>
<evidence type="ECO:0000313" key="4">
    <source>
        <dbReference type="EMBL" id="RAU82264.1"/>
    </source>
</evidence>
<dbReference type="RefSeq" id="WP_112305857.1">
    <property type="nucleotide sequence ID" value="NZ_QMDV01000003.1"/>
</dbReference>
<keyword evidence="2" id="KW-0732">Signal</keyword>
<dbReference type="PANTHER" id="PTHR38593">
    <property type="entry name" value="BLR2558 PROTEIN"/>
    <property type="match status" value="1"/>
</dbReference>
<dbReference type="PROSITE" id="PS51257">
    <property type="entry name" value="PROKAR_LIPOPROTEIN"/>
    <property type="match status" value="1"/>
</dbReference>
<dbReference type="EMBL" id="QMDV01000003">
    <property type="protein sequence ID" value="RAU82264.1"/>
    <property type="molecule type" value="Genomic_DNA"/>
</dbReference>
<accession>A0A364RDB6</accession>
<reference evidence="4 5" key="2">
    <citation type="submission" date="2018-07" db="EMBL/GenBank/DDBJ databases">
        <title>Pontibacter sp. 2b14 genomic sequence and assembly.</title>
        <authorList>
            <person name="Du Z.-J."/>
        </authorList>
    </citation>
    <scope>NUCLEOTIDE SEQUENCE [LARGE SCALE GENOMIC DNA]</scope>
    <source>
        <strain evidence="4 5">2b14</strain>
    </source>
</reference>
<evidence type="ECO:0000259" key="3">
    <source>
        <dbReference type="Pfam" id="PF13628"/>
    </source>
</evidence>
<evidence type="ECO:0000313" key="5">
    <source>
        <dbReference type="Proteomes" id="UP000251692"/>
    </source>
</evidence>
<evidence type="ECO:0000256" key="2">
    <source>
        <dbReference type="SAM" id="SignalP"/>
    </source>
</evidence>
<keyword evidence="5" id="KW-1185">Reference proteome</keyword>
<dbReference type="Pfam" id="PF13628">
    <property type="entry name" value="DUF4142"/>
    <property type="match status" value="1"/>
</dbReference>
<feature type="domain" description="DUF4142" evidence="3">
    <location>
        <begin position="50"/>
        <end position="186"/>
    </location>
</feature>
<reference evidence="4 5" key="1">
    <citation type="submission" date="2018-06" db="EMBL/GenBank/DDBJ databases">
        <authorList>
            <person name="Liu Z.-W."/>
        </authorList>
    </citation>
    <scope>NUCLEOTIDE SEQUENCE [LARGE SCALE GENOMIC DNA]</scope>
    <source>
        <strain evidence="4 5">2b14</strain>
    </source>
</reference>
<feature type="region of interest" description="Disordered" evidence="1">
    <location>
        <begin position="23"/>
        <end position="44"/>
    </location>
</feature>
<organism evidence="4 5">
    <name type="scientific">Pontibacter arcticus</name>
    <dbReference type="NCBI Taxonomy" id="2080288"/>
    <lineage>
        <taxon>Bacteria</taxon>
        <taxon>Pseudomonadati</taxon>
        <taxon>Bacteroidota</taxon>
        <taxon>Cytophagia</taxon>
        <taxon>Cytophagales</taxon>
        <taxon>Hymenobacteraceae</taxon>
        <taxon>Pontibacter</taxon>
    </lineage>
</organism>
<dbReference type="PANTHER" id="PTHR38593:SF1">
    <property type="entry name" value="BLR2558 PROTEIN"/>
    <property type="match status" value="1"/>
</dbReference>
<dbReference type="InterPro" id="IPR025419">
    <property type="entry name" value="DUF4142"/>
</dbReference>
<feature type="signal peptide" evidence="2">
    <location>
        <begin position="1"/>
        <end position="18"/>
    </location>
</feature>
<sequence length="194" mass="22212">MKRVLTASLVFTSFIWFSACDSGTTNEQETTTSTETSETTASDTTLTDNSRELMAFAARNNMLQVELGKLATEKGMTDDVKQQGQQLMTWYEAKQKELAQLAREHNITLPQQPEEAERKDLDELRNTKPAEFDRTYWKTVANMQDNALDKYDSNLKDVTEANTHPFNLWARSTMKELQAQRDKTAALRTQLKMD</sequence>
<dbReference type="Proteomes" id="UP000251692">
    <property type="component" value="Unassembled WGS sequence"/>
</dbReference>
<dbReference type="AlphaFoldDB" id="A0A364RDB6"/>
<proteinExistence type="predicted"/>
<comment type="caution">
    <text evidence="4">The sequence shown here is derived from an EMBL/GenBank/DDBJ whole genome shotgun (WGS) entry which is preliminary data.</text>
</comment>
<dbReference type="OrthoDB" id="850980at2"/>
<evidence type="ECO:0000256" key="1">
    <source>
        <dbReference type="SAM" id="MobiDB-lite"/>
    </source>
</evidence>
<name>A0A364RDB6_9BACT</name>
<feature type="chain" id="PRO_5017024431" description="DUF4142 domain-containing protein" evidence="2">
    <location>
        <begin position="19"/>
        <end position="194"/>
    </location>
</feature>
<gene>
    <name evidence="4" type="ORF">DP923_10755</name>
</gene>